<dbReference type="GO" id="GO:0030677">
    <property type="term" value="C:ribonuclease P complex"/>
    <property type="evidence" value="ECO:0007669"/>
    <property type="project" value="InterPro"/>
</dbReference>
<dbReference type="InterPro" id="IPR016848">
    <property type="entry name" value="RNase_P/MRP_Rpp29-subunit"/>
</dbReference>
<sequence length="280" mass="32553">MNKAQTFIKECLFTKNLEDPEKPINENRLQDTLLLLPTDGGLTSRLQKQRKKSKLNLNSLQNISQLENENEQLKKENYQRVNKNSKIALREFINSCKKSTQKCLKLAHENKITDRKNLSSYLEKDHPAIYEALPQYDGFVPMYKELWLNYIKELLSISNSIKTLNGSSALLKLSMADYNGALLRVTKSKNKSLRGIQGIVIWDSQKFFILIVKGHLIDEIKCIPKKSTVFQFEIPLSDTDDSALRYSILGDRFKYRSVDRAGRKFKSRRCDDMLYYIQNQ</sequence>
<dbReference type="SMART" id="SM00538">
    <property type="entry name" value="POP4"/>
    <property type="match status" value="1"/>
</dbReference>
<dbReference type="GO" id="GO:0006364">
    <property type="term" value="P:rRNA processing"/>
    <property type="evidence" value="ECO:0007669"/>
    <property type="project" value="TreeGrafter"/>
</dbReference>
<evidence type="ECO:0000256" key="1">
    <source>
        <dbReference type="ARBA" id="ARBA00004123"/>
    </source>
</evidence>
<evidence type="ECO:0000256" key="3">
    <source>
        <dbReference type="PIRNR" id="PIRNR027081"/>
    </source>
</evidence>
<dbReference type="Pfam" id="PF01868">
    <property type="entry name" value="RNase_P-MRP_p29"/>
    <property type="match status" value="1"/>
</dbReference>
<dbReference type="SUPFAM" id="SSF101744">
    <property type="entry name" value="Rof/RNase P subunit-like"/>
    <property type="match status" value="1"/>
</dbReference>
<keyword evidence="3" id="KW-0539">Nucleus</keyword>
<keyword evidence="3" id="KW-0819">tRNA processing</keyword>
<reference evidence="5 6" key="1">
    <citation type="journal article" date="2019" name="BMC Genomics">
        <title>Chromosome level assembly and comparative genome analysis confirm lager-brewing yeasts originated from a single hybridization.</title>
        <authorList>
            <person name="Salazar A.N."/>
            <person name="Gorter de Vries A.R."/>
            <person name="van den Broek M."/>
            <person name="Brouwers N."/>
            <person name="de la Torre Cortes P."/>
            <person name="Kuijpers N.G.A."/>
            <person name="Daran J.G."/>
            <person name="Abeel T."/>
        </authorList>
    </citation>
    <scope>NUCLEOTIDE SEQUENCE [LARGE SCALE GENOMIC DNA]</scope>
    <source>
        <strain evidence="5 6">CBS 1483</strain>
    </source>
</reference>
<dbReference type="InterPro" id="IPR023534">
    <property type="entry name" value="Rof/RNase_P-like"/>
</dbReference>
<evidence type="ECO:0000256" key="4">
    <source>
        <dbReference type="SAM" id="Coils"/>
    </source>
</evidence>
<gene>
    <name evidence="5" type="primary">POP4_2</name>
    <name evidence="5" type="ORF">GRS66_006925</name>
</gene>
<feature type="coiled-coil region" evidence="4">
    <location>
        <begin position="56"/>
        <end position="83"/>
    </location>
</feature>
<protein>
    <recommendedName>
        <fullName evidence="3">Ribonuclease P protein subunit</fullName>
    </recommendedName>
</protein>
<keyword evidence="4" id="KW-0175">Coiled coil</keyword>
<dbReference type="GO" id="GO:0000172">
    <property type="term" value="C:ribonuclease MRP complex"/>
    <property type="evidence" value="ECO:0007669"/>
    <property type="project" value="InterPro"/>
</dbReference>
<dbReference type="EMBL" id="CP049001">
    <property type="protein sequence ID" value="QID84422.1"/>
    <property type="molecule type" value="Genomic_DNA"/>
</dbReference>
<organism evidence="5 6">
    <name type="scientific">Saccharomyces pastorianus</name>
    <name type="common">Lager yeast</name>
    <name type="synonym">Saccharomyces cerevisiae x Saccharomyces eubayanus</name>
    <dbReference type="NCBI Taxonomy" id="27292"/>
    <lineage>
        <taxon>Eukaryota</taxon>
        <taxon>Fungi</taxon>
        <taxon>Dikarya</taxon>
        <taxon>Ascomycota</taxon>
        <taxon>Saccharomycotina</taxon>
        <taxon>Saccharomycetes</taxon>
        <taxon>Saccharomycetales</taxon>
        <taxon>Saccharomycetaceae</taxon>
        <taxon>Saccharomyces</taxon>
    </lineage>
</organism>
<comment type="subcellular location">
    <subcellularLocation>
        <location evidence="1">Nucleus</location>
    </subcellularLocation>
</comment>
<comment type="similarity">
    <text evidence="2">Belongs to the eukaryotic/archaeal RNase P protein component 1 family.</text>
</comment>
<name>A0A6C1E544_SACPS</name>
<dbReference type="GO" id="GO:0033204">
    <property type="term" value="F:ribonuclease P RNA binding"/>
    <property type="evidence" value="ECO:0007669"/>
    <property type="project" value="InterPro"/>
</dbReference>
<keyword evidence="6" id="KW-1185">Reference proteome</keyword>
<dbReference type="Gene3D" id="2.30.30.210">
    <property type="entry name" value="Ribonuclease P/MRP, subunit p29"/>
    <property type="match status" value="1"/>
</dbReference>
<dbReference type="InterPro" id="IPR036980">
    <property type="entry name" value="RNase_P/MRP_Rpp29_sf"/>
</dbReference>
<dbReference type="GO" id="GO:0001682">
    <property type="term" value="P:tRNA 5'-leader removal"/>
    <property type="evidence" value="ECO:0007669"/>
    <property type="project" value="InterPro"/>
</dbReference>
<evidence type="ECO:0000313" key="6">
    <source>
        <dbReference type="Proteomes" id="UP000501346"/>
    </source>
</evidence>
<dbReference type="PANTHER" id="PTHR13348">
    <property type="entry name" value="RIBONUCLEASE P SUBUNIT P29"/>
    <property type="match status" value="1"/>
</dbReference>
<evidence type="ECO:0000313" key="5">
    <source>
        <dbReference type="EMBL" id="QID84422.1"/>
    </source>
</evidence>
<dbReference type="OrthoDB" id="124041at2759"/>
<dbReference type="Proteomes" id="UP000501346">
    <property type="component" value="Chromosome SeIV-SeII"/>
</dbReference>
<dbReference type="FunFam" id="2.30.30.210:FF:000004">
    <property type="entry name" value="Ribonuclease P protein subunit"/>
    <property type="match status" value="1"/>
</dbReference>
<dbReference type="AlphaFoldDB" id="A0A6C1E544"/>
<dbReference type="PIRSF" id="PIRSF027081">
    <property type="entry name" value="RNase_P/MRP_p29_subunit"/>
    <property type="match status" value="1"/>
</dbReference>
<accession>A0A6C1E544</accession>
<evidence type="ECO:0000256" key="2">
    <source>
        <dbReference type="ARBA" id="ARBA00006181"/>
    </source>
</evidence>
<dbReference type="GO" id="GO:0005634">
    <property type="term" value="C:nucleus"/>
    <property type="evidence" value="ECO:0007669"/>
    <property type="project" value="UniProtKB-SubCell"/>
</dbReference>
<dbReference type="PANTHER" id="PTHR13348:SF0">
    <property type="entry name" value="RIBONUCLEASE P PROTEIN SUBUNIT P29"/>
    <property type="match status" value="1"/>
</dbReference>
<dbReference type="InterPro" id="IPR002730">
    <property type="entry name" value="Rpp29/RNP1"/>
</dbReference>
<proteinExistence type="inferred from homology"/>